<dbReference type="GO" id="GO:0016020">
    <property type="term" value="C:membrane"/>
    <property type="evidence" value="ECO:0007669"/>
    <property type="project" value="UniProtKB-SubCell"/>
</dbReference>
<dbReference type="InterPro" id="IPR004895">
    <property type="entry name" value="Prenylated_rab_accept_PRA1"/>
</dbReference>
<keyword evidence="7" id="KW-0813">Transport</keyword>
<evidence type="ECO:0000256" key="2">
    <source>
        <dbReference type="ARBA" id="ARBA00004127"/>
    </source>
</evidence>
<comment type="subcellular location">
    <subcellularLocation>
        <location evidence="2">Endomembrane system</location>
        <topology evidence="2">Multi-pass membrane protein</topology>
    </subcellularLocation>
    <subcellularLocation>
        <location evidence="7">Membrane</location>
        <topology evidence="7">Multi-pass membrane protein</topology>
    </subcellularLocation>
</comment>
<evidence type="ECO:0000256" key="7">
    <source>
        <dbReference type="RuleBase" id="RU363107"/>
    </source>
</evidence>
<comment type="similarity">
    <text evidence="3 7">Belongs to the PRA1 family.</text>
</comment>
<keyword evidence="6 7" id="KW-0472">Membrane</keyword>
<keyword evidence="5 7" id="KW-1133">Transmembrane helix</keyword>
<keyword evidence="4 7" id="KW-0812">Transmembrane</keyword>
<dbReference type="AlphaFoldDB" id="A0A2N9IZI0"/>
<evidence type="ECO:0000256" key="6">
    <source>
        <dbReference type="ARBA" id="ARBA00023136"/>
    </source>
</evidence>
<evidence type="ECO:0000256" key="3">
    <source>
        <dbReference type="ARBA" id="ARBA00006483"/>
    </source>
</evidence>
<reference evidence="8" key="1">
    <citation type="submission" date="2018-02" db="EMBL/GenBank/DDBJ databases">
        <authorList>
            <person name="Cohen D.B."/>
            <person name="Kent A.D."/>
        </authorList>
    </citation>
    <scope>NUCLEOTIDE SEQUENCE</scope>
</reference>
<organism evidence="8">
    <name type="scientific">Fagus sylvatica</name>
    <name type="common">Beechnut</name>
    <dbReference type="NCBI Taxonomy" id="28930"/>
    <lineage>
        <taxon>Eukaryota</taxon>
        <taxon>Viridiplantae</taxon>
        <taxon>Streptophyta</taxon>
        <taxon>Embryophyta</taxon>
        <taxon>Tracheophyta</taxon>
        <taxon>Spermatophyta</taxon>
        <taxon>Magnoliopsida</taxon>
        <taxon>eudicotyledons</taxon>
        <taxon>Gunneridae</taxon>
        <taxon>Pentapetalae</taxon>
        <taxon>rosids</taxon>
        <taxon>fabids</taxon>
        <taxon>Fagales</taxon>
        <taxon>Fagaceae</taxon>
        <taxon>Fagus</taxon>
    </lineage>
</organism>
<dbReference type="GO" id="GO:0005794">
    <property type="term" value="C:Golgi apparatus"/>
    <property type="evidence" value="ECO:0007669"/>
    <property type="project" value="TreeGrafter"/>
</dbReference>
<evidence type="ECO:0000256" key="4">
    <source>
        <dbReference type="ARBA" id="ARBA00022692"/>
    </source>
</evidence>
<dbReference type="PANTHER" id="PTHR19317">
    <property type="entry name" value="PRENYLATED RAB ACCEPTOR 1-RELATED"/>
    <property type="match status" value="1"/>
</dbReference>
<feature type="transmembrane region" description="Helical" evidence="7">
    <location>
        <begin position="100"/>
        <end position="115"/>
    </location>
</feature>
<proteinExistence type="inferred from homology"/>
<evidence type="ECO:0000313" key="8">
    <source>
        <dbReference type="EMBL" id="SPD29714.1"/>
    </source>
</evidence>
<feature type="transmembrane region" description="Helical" evidence="7">
    <location>
        <begin position="121"/>
        <end position="138"/>
    </location>
</feature>
<dbReference type="PANTHER" id="PTHR19317:SF81">
    <property type="entry name" value="PRA1 FAMILY PROTEIN D"/>
    <property type="match status" value="1"/>
</dbReference>
<evidence type="ECO:0000256" key="5">
    <source>
        <dbReference type="ARBA" id="ARBA00022989"/>
    </source>
</evidence>
<evidence type="ECO:0000256" key="1">
    <source>
        <dbReference type="ARBA" id="ARBA00002501"/>
    </source>
</evidence>
<dbReference type="EMBL" id="OIVN01006282">
    <property type="protein sequence ID" value="SPD29714.1"/>
    <property type="molecule type" value="Genomic_DNA"/>
</dbReference>
<name>A0A2N9IZI0_FAGSY</name>
<sequence>MFTATTAQSLIATLRPWRDFLDSTSLSLPSSLSDATSRISQNLNHFFLNYALLVLLVLIPSLLYHPLSLFLLLFAAWLFHFFSRFQPGALFGFNIDQRRIVALFGVMTIVALFFTNVWLDVAVLLLVAAVLVSLHAAFRATDDLDQHSPYGALLPDSPKGPYSHV</sequence>
<protein>
    <recommendedName>
        <fullName evidence="7">PRA1 family protein</fullName>
    </recommendedName>
</protein>
<dbReference type="GO" id="GO:0005783">
    <property type="term" value="C:endoplasmic reticulum"/>
    <property type="evidence" value="ECO:0007669"/>
    <property type="project" value="TreeGrafter"/>
</dbReference>
<dbReference type="GO" id="GO:0016192">
    <property type="term" value="P:vesicle-mediated transport"/>
    <property type="evidence" value="ECO:0007669"/>
    <property type="project" value="TreeGrafter"/>
</dbReference>
<gene>
    <name evidence="8" type="ORF">FSB_LOCUS57596</name>
</gene>
<comment type="function">
    <text evidence="1 7">May be involved in both secretory and endocytic intracellular trafficking in the endosomal/prevacuolar compartments.</text>
</comment>
<dbReference type="Pfam" id="PF03208">
    <property type="entry name" value="PRA1"/>
    <property type="match status" value="1"/>
</dbReference>
<feature type="transmembrane region" description="Helical" evidence="7">
    <location>
        <begin position="50"/>
        <end position="79"/>
    </location>
</feature>
<accession>A0A2N9IZI0</accession>